<keyword evidence="2" id="KW-1185">Reference proteome</keyword>
<evidence type="ECO:0000313" key="2">
    <source>
        <dbReference type="Proteomes" id="UP000706031"/>
    </source>
</evidence>
<gene>
    <name evidence="1" type="ORF">H7T88_17675</name>
</gene>
<comment type="caution">
    <text evidence="1">The sequence shown here is derived from an EMBL/GenBank/DDBJ whole genome shotgun (WGS) entry which is preliminary data.</text>
</comment>
<dbReference type="EMBL" id="JACLIC010000025">
    <property type="protein sequence ID" value="MBY0205054.1"/>
    <property type="molecule type" value="Genomic_DNA"/>
</dbReference>
<reference evidence="1 2" key="1">
    <citation type="submission" date="2020-08" db="EMBL/GenBank/DDBJ databases">
        <title>Fungal Genomes of the International Space Station.</title>
        <authorList>
            <person name="Seuylemezian A."/>
            <person name="Singh N.K."/>
            <person name="Wood J."/>
            <person name="Venkateswaran K."/>
        </authorList>
    </citation>
    <scope>NUCLEOTIDE SEQUENCE [LARGE SCALE GENOMIC DNA]</scope>
    <source>
        <strain evidence="1 2">S/N-304-OC-R4</strain>
    </source>
</reference>
<proteinExistence type="predicted"/>
<sequence>MIATKTFDDLPAQGLLQQLNDQSIVFGPLIDHKLGMIQLNQSRRRRSTTFSIHVP</sequence>
<accession>A0ABS7KLN8</accession>
<protein>
    <submittedName>
        <fullName evidence="1">Uncharacterized protein</fullName>
    </submittedName>
</protein>
<dbReference type="Proteomes" id="UP000706031">
    <property type="component" value="Unassembled WGS sequence"/>
</dbReference>
<dbReference type="RefSeq" id="WP_186809640.1">
    <property type="nucleotide sequence ID" value="NZ_JACLIC010000025.1"/>
</dbReference>
<evidence type="ECO:0000313" key="1">
    <source>
        <dbReference type="EMBL" id="MBY0205054.1"/>
    </source>
</evidence>
<name>A0ABS7KLN8_9BACL</name>
<organism evidence="1 2">
    <name type="scientific">Paenibacillus cucumis</name>
    <name type="common">ex Kampfer et al. 2016</name>
    <dbReference type="NCBI Taxonomy" id="1776858"/>
    <lineage>
        <taxon>Bacteria</taxon>
        <taxon>Bacillati</taxon>
        <taxon>Bacillota</taxon>
        <taxon>Bacilli</taxon>
        <taxon>Bacillales</taxon>
        <taxon>Paenibacillaceae</taxon>
        <taxon>Paenibacillus</taxon>
    </lineage>
</organism>